<evidence type="ECO:0000256" key="5">
    <source>
        <dbReference type="ARBA" id="ARBA00022692"/>
    </source>
</evidence>
<evidence type="ECO:0000256" key="3">
    <source>
        <dbReference type="ARBA" id="ARBA00009431"/>
    </source>
</evidence>
<organism evidence="15 16">
    <name type="scientific">Chytriomyces confervae</name>
    <dbReference type="NCBI Taxonomy" id="246404"/>
    <lineage>
        <taxon>Eukaryota</taxon>
        <taxon>Fungi</taxon>
        <taxon>Fungi incertae sedis</taxon>
        <taxon>Chytridiomycota</taxon>
        <taxon>Chytridiomycota incertae sedis</taxon>
        <taxon>Chytridiomycetes</taxon>
        <taxon>Chytridiales</taxon>
        <taxon>Chytriomycetaceae</taxon>
        <taxon>Chytriomyces</taxon>
    </lineage>
</organism>
<sequence>MAPTARGKAEFEIKALPGMAASDFTSLGTMYAGLLPIAADWSNSQGSLFFWKLQTQTRQRTKKLVFWLNGGPGCSSMDGLFLENGPFIPLFDGTVQLRKSNWLDSADVVYVDQPVGTGYSNTGGSGSGHASSLERVAENFQSFLEHFMEVFGDEFSNADVYVAGESYAGQYIPYIARSILSVTGSKRINLKGLLIGNGWFDPLRQYAAYVPYARRNGLLSGDYLTAAQDETESCVETYSKASQEHIKSDVCENIMDNILDESIATGKTNCLNMYDIRYHDDGPLDGCGVSAWPPHVQDMAEYLGRADVKDAVHVPNEGKDVVWHECDSAVSKGLWNAPDAPSYKLLPQLLEKIPILLFNGDKDLICNWFGVYDMVSAMHWNGEAGMQNAPINTWHLNSELQGWYQTARNLTFVLKQNASHMMPVDAPEAARDLLNRFIGASTSAFPSGELRIMALDQVTIVTDTSWDGSGRKEVNVGTSAIGQDNSVSNSTGNGAVESGTGLALSFGVVAVALVILIVFVVTATLYFMRSKMHDRGSNGWIELQTQDDENHPRDDGEGVRPRDLAIPRRRSPSRNPQGE</sequence>
<feature type="transmembrane region" description="Helical" evidence="14">
    <location>
        <begin position="502"/>
        <end position="527"/>
    </location>
</feature>
<evidence type="ECO:0000256" key="1">
    <source>
        <dbReference type="ARBA" id="ARBA00001003"/>
    </source>
</evidence>
<dbReference type="AlphaFoldDB" id="A0A507FL41"/>
<keyword evidence="11" id="KW-0325">Glycoprotein</keyword>
<evidence type="ECO:0000256" key="8">
    <source>
        <dbReference type="ARBA" id="ARBA00022989"/>
    </source>
</evidence>
<dbReference type="PROSITE" id="PS00131">
    <property type="entry name" value="CARBOXYPEPT_SER_SER"/>
    <property type="match status" value="1"/>
</dbReference>
<evidence type="ECO:0000256" key="14">
    <source>
        <dbReference type="SAM" id="Phobius"/>
    </source>
</evidence>
<keyword evidence="12" id="KW-0378">Hydrolase</keyword>
<dbReference type="Pfam" id="PF00450">
    <property type="entry name" value="Peptidase_S10"/>
    <property type="match status" value="1"/>
</dbReference>
<dbReference type="Gene3D" id="3.40.50.1820">
    <property type="entry name" value="alpha/beta hydrolase"/>
    <property type="match status" value="1"/>
</dbReference>
<evidence type="ECO:0000256" key="10">
    <source>
        <dbReference type="ARBA" id="ARBA00023136"/>
    </source>
</evidence>
<evidence type="ECO:0000256" key="6">
    <source>
        <dbReference type="ARBA" id="ARBA00022703"/>
    </source>
</evidence>
<dbReference type="EC" id="3.4.16.-" evidence="12"/>
<keyword evidence="16" id="KW-1185">Reference proteome</keyword>
<accession>A0A507FL41</accession>
<keyword evidence="6" id="KW-0053">Apoptosis</keyword>
<dbReference type="OrthoDB" id="443318at2759"/>
<dbReference type="PRINTS" id="PR00724">
    <property type="entry name" value="CRBOXYPTASEC"/>
</dbReference>
<keyword evidence="12" id="KW-0645">Protease</keyword>
<evidence type="ECO:0000256" key="12">
    <source>
        <dbReference type="RuleBase" id="RU361156"/>
    </source>
</evidence>
<dbReference type="GO" id="GO:0006508">
    <property type="term" value="P:proteolysis"/>
    <property type="evidence" value="ECO:0007669"/>
    <property type="project" value="UniProtKB-KW"/>
</dbReference>
<evidence type="ECO:0000256" key="13">
    <source>
        <dbReference type="SAM" id="MobiDB-lite"/>
    </source>
</evidence>
<evidence type="ECO:0000256" key="4">
    <source>
        <dbReference type="ARBA" id="ARBA00022645"/>
    </source>
</evidence>
<feature type="region of interest" description="Disordered" evidence="13">
    <location>
        <begin position="544"/>
        <end position="579"/>
    </location>
</feature>
<dbReference type="InterPro" id="IPR001563">
    <property type="entry name" value="Peptidase_S10"/>
</dbReference>
<dbReference type="EMBL" id="QEAP01000030">
    <property type="protein sequence ID" value="TPX77034.1"/>
    <property type="molecule type" value="Genomic_DNA"/>
</dbReference>
<dbReference type="InterPro" id="IPR018202">
    <property type="entry name" value="Ser_caboxypep_ser_AS"/>
</dbReference>
<keyword evidence="4 12" id="KW-0121">Carboxypeptidase</keyword>
<keyword evidence="8 14" id="KW-1133">Transmembrane helix</keyword>
<evidence type="ECO:0000313" key="16">
    <source>
        <dbReference type="Proteomes" id="UP000320333"/>
    </source>
</evidence>
<comment type="similarity">
    <text evidence="3 12">Belongs to the peptidase S10 family.</text>
</comment>
<proteinExistence type="inferred from homology"/>
<reference evidence="15 16" key="1">
    <citation type="journal article" date="2019" name="Sci. Rep.">
        <title>Comparative genomics of chytrid fungi reveal insights into the obligate biotrophic and pathogenic lifestyle of Synchytrium endobioticum.</title>
        <authorList>
            <person name="van de Vossenberg B.T.L.H."/>
            <person name="Warris S."/>
            <person name="Nguyen H.D.T."/>
            <person name="van Gent-Pelzer M.P.E."/>
            <person name="Joly D.L."/>
            <person name="van de Geest H.C."/>
            <person name="Bonants P.J.M."/>
            <person name="Smith D.S."/>
            <person name="Levesque C.A."/>
            <person name="van der Lee T.A.J."/>
        </authorList>
    </citation>
    <scope>NUCLEOTIDE SEQUENCE [LARGE SCALE GENOMIC DNA]</scope>
    <source>
        <strain evidence="15 16">CBS 675.73</strain>
    </source>
</reference>
<dbReference type="PANTHER" id="PTHR11802:SF190">
    <property type="entry name" value="PHEROMONE-PROCESSING CARBOXYPEPTIDASE KEX1"/>
    <property type="match status" value="1"/>
</dbReference>
<name>A0A507FL41_9FUNG</name>
<evidence type="ECO:0000256" key="11">
    <source>
        <dbReference type="ARBA" id="ARBA00023180"/>
    </source>
</evidence>
<keyword evidence="5 14" id="KW-0812">Transmembrane</keyword>
<evidence type="ECO:0000256" key="9">
    <source>
        <dbReference type="ARBA" id="ARBA00023034"/>
    </source>
</evidence>
<evidence type="ECO:0000313" key="15">
    <source>
        <dbReference type="EMBL" id="TPX77034.1"/>
    </source>
</evidence>
<keyword evidence="10 14" id="KW-0472">Membrane</keyword>
<evidence type="ECO:0000256" key="7">
    <source>
        <dbReference type="ARBA" id="ARBA00022729"/>
    </source>
</evidence>
<dbReference type="GO" id="GO:0004185">
    <property type="term" value="F:serine-type carboxypeptidase activity"/>
    <property type="evidence" value="ECO:0007669"/>
    <property type="project" value="UniProtKB-UniRule"/>
</dbReference>
<dbReference type="GO" id="GO:0006915">
    <property type="term" value="P:apoptotic process"/>
    <property type="evidence" value="ECO:0007669"/>
    <property type="project" value="UniProtKB-KW"/>
</dbReference>
<dbReference type="InterPro" id="IPR029058">
    <property type="entry name" value="AB_hydrolase_fold"/>
</dbReference>
<dbReference type="Proteomes" id="UP000320333">
    <property type="component" value="Unassembled WGS sequence"/>
</dbReference>
<protein>
    <recommendedName>
        <fullName evidence="12">Carboxypeptidase</fullName>
        <ecNumber evidence="12">3.4.16.-</ecNumber>
    </recommendedName>
</protein>
<evidence type="ECO:0000256" key="2">
    <source>
        <dbReference type="ARBA" id="ARBA00004393"/>
    </source>
</evidence>
<keyword evidence="9" id="KW-0333">Golgi apparatus</keyword>
<comment type="subcellular location">
    <subcellularLocation>
        <location evidence="2">Golgi apparatus</location>
        <location evidence="2">trans-Golgi network membrane</location>
        <topology evidence="2">Single-pass type I membrane protein</topology>
    </subcellularLocation>
</comment>
<gene>
    <name evidence="15" type="ORF">CcCBS67573_g01710</name>
</gene>
<dbReference type="GO" id="GO:0005794">
    <property type="term" value="C:Golgi apparatus"/>
    <property type="evidence" value="ECO:0007669"/>
    <property type="project" value="UniProtKB-SubCell"/>
</dbReference>
<comment type="caution">
    <text evidence="15">The sequence shown here is derived from an EMBL/GenBank/DDBJ whole genome shotgun (WGS) entry which is preliminary data.</text>
</comment>
<comment type="catalytic activity">
    <reaction evidence="1">
        <text>Preferential release of a C-terminal arginine or lysine residue.</text>
        <dbReference type="EC" id="3.4.16.6"/>
    </reaction>
</comment>
<feature type="compositionally biased region" description="Basic and acidic residues" evidence="13">
    <location>
        <begin position="548"/>
        <end position="566"/>
    </location>
</feature>
<dbReference type="STRING" id="246404.A0A507FL41"/>
<dbReference type="SUPFAM" id="SSF53474">
    <property type="entry name" value="alpha/beta-Hydrolases"/>
    <property type="match status" value="1"/>
</dbReference>
<dbReference type="PANTHER" id="PTHR11802">
    <property type="entry name" value="SERINE PROTEASE FAMILY S10 SERINE CARBOXYPEPTIDASE"/>
    <property type="match status" value="1"/>
</dbReference>
<keyword evidence="7" id="KW-0732">Signal</keyword>